<sequence>MEIETPPPVRGFWWFNALAWGLYSGLNLFMAVTFAHFSSGMVLICVTLGIALCLVSGGIRGLALRQAWWESGGAGLVLRLLLAIALGASLAQLLIWLVMVLALHWGWIVMPGGVADYRPAAALGYWLNTMVVLTMWVGAWTACHGIRRARHSELARLREEARRNAMERDALRARLNPHFVFNALNNLRALINEDAVRAREMVTRLSNTLRRALENTGDASIRLEHELALVEDYLAVEQVHYEQRLRVQRRIDASALHALLPAMALQLLVENAIKHGIAMTPEGGELEIDIRCRSGALCIEVGNPLPPQAAPAGHGLGLAYLRAQLRPDGHVGLRSEGGRMRARLVVPQ</sequence>
<keyword evidence="1" id="KW-0472">Membrane</keyword>
<feature type="transmembrane region" description="Helical" evidence="1">
    <location>
        <begin position="12"/>
        <end position="35"/>
    </location>
</feature>
<evidence type="ECO:0000259" key="2">
    <source>
        <dbReference type="Pfam" id="PF06580"/>
    </source>
</evidence>
<comment type="caution">
    <text evidence="3">The sequence shown here is derived from an EMBL/GenBank/DDBJ whole genome shotgun (WGS) entry which is preliminary data.</text>
</comment>
<keyword evidence="1" id="KW-1133">Transmembrane helix</keyword>
<dbReference type="Proteomes" id="UP000050902">
    <property type="component" value="Unassembled WGS sequence"/>
</dbReference>
<name>A0ABR5NK25_9GAMM</name>
<dbReference type="Pfam" id="PF06580">
    <property type="entry name" value="His_kinase"/>
    <property type="match status" value="1"/>
</dbReference>
<evidence type="ECO:0000256" key="1">
    <source>
        <dbReference type="SAM" id="Phobius"/>
    </source>
</evidence>
<gene>
    <name evidence="3" type="ORF">ABB22_09855</name>
</gene>
<dbReference type="InterPro" id="IPR050640">
    <property type="entry name" value="Bact_2-comp_sensor_kinase"/>
</dbReference>
<evidence type="ECO:0000313" key="3">
    <source>
        <dbReference type="EMBL" id="KRG57312.1"/>
    </source>
</evidence>
<feature type="transmembrane region" description="Helical" evidence="1">
    <location>
        <begin position="76"/>
        <end position="105"/>
    </location>
</feature>
<dbReference type="PANTHER" id="PTHR34220:SF7">
    <property type="entry name" value="SENSOR HISTIDINE KINASE YPDA"/>
    <property type="match status" value="1"/>
</dbReference>
<dbReference type="PANTHER" id="PTHR34220">
    <property type="entry name" value="SENSOR HISTIDINE KINASE YPDA"/>
    <property type="match status" value="1"/>
</dbReference>
<feature type="domain" description="Signal transduction histidine kinase internal region" evidence="2">
    <location>
        <begin position="167"/>
        <end position="245"/>
    </location>
</feature>
<evidence type="ECO:0000313" key="4">
    <source>
        <dbReference type="Proteomes" id="UP000050902"/>
    </source>
</evidence>
<accession>A0ABR5NK25</accession>
<dbReference type="EMBL" id="LDJG01000014">
    <property type="protein sequence ID" value="KRG57312.1"/>
    <property type="molecule type" value="Genomic_DNA"/>
</dbReference>
<dbReference type="Gene3D" id="3.30.565.10">
    <property type="entry name" value="Histidine kinase-like ATPase, C-terminal domain"/>
    <property type="match status" value="1"/>
</dbReference>
<dbReference type="SUPFAM" id="SSF55874">
    <property type="entry name" value="ATPase domain of HSP90 chaperone/DNA topoisomerase II/histidine kinase"/>
    <property type="match status" value="1"/>
</dbReference>
<protein>
    <submittedName>
        <fullName evidence="3">Membrane protein</fullName>
    </submittedName>
</protein>
<feature type="transmembrane region" description="Helical" evidence="1">
    <location>
        <begin position="125"/>
        <end position="146"/>
    </location>
</feature>
<organism evidence="3 4">
    <name type="scientific">Stenotrophomonas nitritireducens</name>
    <dbReference type="NCBI Taxonomy" id="83617"/>
    <lineage>
        <taxon>Bacteria</taxon>
        <taxon>Pseudomonadati</taxon>
        <taxon>Pseudomonadota</taxon>
        <taxon>Gammaproteobacteria</taxon>
        <taxon>Lysobacterales</taxon>
        <taxon>Lysobacteraceae</taxon>
        <taxon>Stenotrophomonas</taxon>
    </lineage>
</organism>
<feature type="transmembrane region" description="Helical" evidence="1">
    <location>
        <begin position="41"/>
        <end position="64"/>
    </location>
</feature>
<keyword evidence="1" id="KW-0812">Transmembrane</keyword>
<reference evidence="3 4" key="1">
    <citation type="submission" date="2015-05" db="EMBL/GenBank/DDBJ databases">
        <title>Genome sequencing and analysis of members of genus Stenotrophomonas.</title>
        <authorList>
            <person name="Patil P.P."/>
            <person name="Midha S."/>
            <person name="Patil P.B."/>
        </authorList>
    </citation>
    <scope>NUCLEOTIDE SEQUENCE [LARGE SCALE GENOMIC DNA]</scope>
    <source>
        <strain evidence="3 4">DSM 12575</strain>
    </source>
</reference>
<keyword evidence="4" id="KW-1185">Reference proteome</keyword>
<dbReference type="InterPro" id="IPR010559">
    <property type="entry name" value="Sig_transdc_His_kin_internal"/>
</dbReference>
<proteinExistence type="predicted"/>
<dbReference type="InterPro" id="IPR036890">
    <property type="entry name" value="HATPase_C_sf"/>
</dbReference>